<keyword evidence="2" id="KW-0255">Endonuclease</keyword>
<accession>A0ABU6ACS1</accession>
<dbReference type="InterPro" id="IPR011335">
    <property type="entry name" value="Restrct_endonuc-II-like"/>
</dbReference>
<gene>
    <name evidence="2" type="ORF">R4I43_18090</name>
</gene>
<evidence type="ECO:0000313" key="3">
    <source>
        <dbReference type="Proteomes" id="UP001327093"/>
    </source>
</evidence>
<dbReference type="Pfam" id="PF05685">
    <property type="entry name" value="Uma2"/>
    <property type="match status" value="1"/>
</dbReference>
<reference evidence="2 3" key="1">
    <citation type="submission" date="2023-10" db="EMBL/GenBank/DDBJ databases">
        <title>Saccharopolyspora sp. nov., isolated from mangrove soil.</title>
        <authorList>
            <person name="Lu Y."/>
            <person name="Liu W."/>
        </authorList>
    </citation>
    <scope>NUCLEOTIDE SEQUENCE [LARGE SCALE GENOMIC DNA]</scope>
    <source>
        <strain evidence="2 3">S2-29</strain>
    </source>
</reference>
<dbReference type="GO" id="GO:0004519">
    <property type="term" value="F:endonuclease activity"/>
    <property type="evidence" value="ECO:0007669"/>
    <property type="project" value="UniProtKB-KW"/>
</dbReference>
<dbReference type="PANTHER" id="PTHR35400:SF3">
    <property type="entry name" value="SLL1072 PROTEIN"/>
    <property type="match status" value="1"/>
</dbReference>
<organism evidence="2 3">
    <name type="scientific">Saccharopolyspora mangrovi</name>
    <dbReference type="NCBI Taxonomy" id="3082379"/>
    <lineage>
        <taxon>Bacteria</taxon>
        <taxon>Bacillati</taxon>
        <taxon>Actinomycetota</taxon>
        <taxon>Actinomycetes</taxon>
        <taxon>Pseudonocardiales</taxon>
        <taxon>Pseudonocardiaceae</taxon>
        <taxon>Saccharopolyspora</taxon>
    </lineage>
</organism>
<dbReference type="PANTHER" id="PTHR35400">
    <property type="entry name" value="SLR1083 PROTEIN"/>
    <property type="match status" value="1"/>
</dbReference>
<comment type="caution">
    <text evidence="2">The sequence shown here is derived from an EMBL/GenBank/DDBJ whole genome shotgun (WGS) entry which is preliminary data.</text>
</comment>
<dbReference type="InterPro" id="IPR008538">
    <property type="entry name" value="Uma2"/>
</dbReference>
<protein>
    <submittedName>
        <fullName evidence="2">Uma2 family endonuclease</fullName>
    </submittedName>
</protein>
<feature type="domain" description="Putative restriction endonuclease" evidence="1">
    <location>
        <begin position="22"/>
        <end position="144"/>
    </location>
</feature>
<proteinExistence type="predicted"/>
<dbReference type="CDD" id="cd06260">
    <property type="entry name" value="DUF820-like"/>
    <property type="match status" value="1"/>
</dbReference>
<dbReference type="EMBL" id="JAWLNX010000012">
    <property type="protein sequence ID" value="MEB3369325.1"/>
    <property type="molecule type" value="Genomic_DNA"/>
</dbReference>
<keyword evidence="3" id="KW-1185">Reference proteome</keyword>
<dbReference type="RefSeq" id="WP_324266813.1">
    <property type="nucleotide sequence ID" value="NZ_JAWLNX010000012.1"/>
</dbReference>
<dbReference type="InterPro" id="IPR012296">
    <property type="entry name" value="Nuclease_put_TT1808"/>
</dbReference>
<name>A0ABU6ACS1_9PSEU</name>
<dbReference type="SUPFAM" id="SSF52980">
    <property type="entry name" value="Restriction endonuclease-like"/>
    <property type="match status" value="1"/>
</dbReference>
<keyword evidence="2" id="KW-0540">Nuclease</keyword>
<sequence>MDEVSLTSYTTWADLIGTWKTLDLPDKAWRAEIIDETVVVAPPDDSTHGVIINLLHRYLVRATPGDWGVFQALAVQIPQERCLFVPDIAVVPRAWLREADYPAPARCLLLAVEVTSKRTADVDRTTKPARYALAGVPHFILVDLFAEEGPMSYLHSAPSGRSYLVRRSVPLT</sequence>
<dbReference type="Gene3D" id="3.90.1570.10">
    <property type="entry name" value="tt1808, chain A"/>
    <property type="match status" value="1"/>
</dbReference>
<evidence type="ECO:0000259" key="1">
    <source>
        <dbReference type="Pfam" id="PF05685"/>
    </source>
</evidence>
<dbReference type="Proteomes" id="UP001327093">
    <property type="component" value="Unassembled WGS sequence"/>
</dbReference>
<keyword evidence="2" id="KW-0378">Hydrolase</keyword>
<evidence type="ECO:0000313" key="2">
    <source>
        <dbReference type="EMBL" id="MEB3369325.1"/>
    </source>
</evidence>